<evidence type="ECO:0000313" key="2">
    <source>
        <dbReference type="Proteomes" id="UP000479710"/>
    </source>
</evidence>
<name>A0A6G1C5S7_9ORYZ</name>
<gene>
    <name evidence="1" type="ORF">E2562_013614</name>
</gene>
<dbReference type="EMBL" id="SPHZ02000010">
    <property type="protein sequence ID" value="KAF0895532.1"/>
    <property type="molecule type" value="Genomic_DNA"/>
</dbReference>
<evidence type="ECO:0000313" key="1">
    <source>
        <dbReference type="EMBL" id="KAF0895532.1"/>
    </source>
</evidence>
<organism evidence="1 2">
    <name type="scientific">Oryza meyeriana var. granulata</name>
    <dbReference type="NCBI Taxonomy" id="110450"/>
    <lineage>
        <taxon>Eukaryota</taxon>
        <taxon>Viridiplantae</taxon>
        <taxon>Streptophyta</taxon>
        <taxon>Embryophyta</taxon>
        <taxon>Tracheophyta</taxon>
        <taxon>Spermatophyta</taxon>
        <taxon>Magnoliopsida</taxon>
        <taxon>Liliopsida</taxon>
        <taxon>Poales</taxon>
        <taxon>Poaceae</taxon>
        <taxon>BOP clade</taxon>
        <taxon>Oryzoideae</taxon>
        <taxon>Oryzeae</taxon>
        <taxon>Oryzinae</taxon>
        <taxon>Oryza</taxon>
        <taxon>Oryza meyeriana</taxon>
    </lineage>
</organism>
<accession>A0A6G1C5S7</accession>
<keyword evidence="2" id="KW-1185">Reference proteome</keyword>
<reference evidence="1 2" key="1">
    <citation type="submission" date="2019-11" db="EMBL/GenBank/DDBJ databases">
        <title>Whole genome sequence of Oryza granulata.</title>
        <authorList>
            <person name="Li W."/>
        </authorList>
    </citation>
    <scope>NUCLEOTIDE SEQUENCE [LARGE SCALE GENOMIC DNA]</scope>
    <source>
        <strain evidence="2">cv. Menghai</strain>
        <tissue evidence="1">Leaf</tissue>
    </source>
</reference>
<protein>
    <submittedName>
        <fullName evidence="1">Uncharacterized protein</fullName>
    </submittedName>
</protein>
<dbReference type="AlphaFoldDB" id="A0A6G1C5S7"/>
<comment type="caution">
    <text evidence="1">The sequence shown here is derived from an EMBL/GenBank/DDBJ whole genome shotgun (WGS) entry which is preliminary data.</text>
</comment>
<proteinExistence type="predicted"/>
<dbReference type="Proteomes" id="UP000479710">
    <property type="component" value="Unassembled WGS sequence"/>
</dbReference>
<sequence length="66" mass="7301">MPLVEPSNEGEDEACRVAMLHQEATVEDNTRRLEGVLEHMALRHTSSSMTLSMVSGSIMEVKVKDS</sequence>